<accession>A0ABS1WDH6</accession>
<gene>
    <name evidence="1" type="ORF">I5282_12580</name>
</gene>
<comment type="caution">
    <text evidence="1">The sequence shown here is derived from an EMBL/GenBank/DDBJ whole genome shotgun (WGS) entry which is preliminary data.</text>
</comment>
<reference evidence="1 2" key="1">
    <citation type="submission" date="2020-12" db="EMBL/GenBank/DDBJ databases">
        <title>WGS of Legionella: environmental sample.</title>
        <authorList>
            <person name="Cristino S."/>
            <person name="Girolamini L."/>
            <person name="Salaris S."/>
            <person name="Pascale M.R."/>
            <person name="Mazzotta M."/>
            <person name="Orsini M."/>
            <person name="Grottola A."/>
        </authorList>
    </citation>
    <scope>NUCLEOTIDE SEQUENCE [LARGE SCALE GENOMIC DNA]</scope>
    <source>
        <strain evidence="1 2">30cs62</strain>
    </source>
</reference>
<dbReference type="EMBL" id="JADWVN010000026">
    <property type="protein sequence ID" value="MBL7527402.1"/>
    <property type="molecule type" value="Genomic_DNA"/>
</dbReference>
<protein>
    <submittedName>
        <fullName evidence="1">Uncharacterized protein</fullName>
    </submittedName>
</protein>
<keyword evidence="2" id="KW-1185">Reference proteome</keyword>
<sequence length="174" mass="20233">MLKMFKSMEPELITYTKMYSSFTDEITEPGFAYVLMPASPQRSLVCLQSIQFVFNARGDVTQLSIHYLGKEKEIQKKVRDTMSGLVTLKLRHGAGRELCTFDENRNMFNLRIDGSNDSPGFLTEIIDLLKEEYWMKPDFVLDLKLQLLNKNYLEQEFIRLRGKTPERQSACIIC</sequence>
<evidence type="ECO:0000313" key="1">
    <source>
        <dbReference type="EMBL" id="MBL7527402.1"/>
    </source>
</evidence>
<proteinExistence type="predicted"/>
<dbReference type="RefSeq" id="WP_203112748.1">
    <property type="nucleotide sequence ID" value="NZ_JADOBG010000022.1"/>
</dbReference>
<evidence type="ECO:0000313" key="2">
    <source>
        <dbReference type="Proteomes" id="UP000809910"/>
    </source>
</evidence>
<name>A0ABS1WDH6_9GAMM</name>
<organism evidence="1 2">
    <name type="scientific">Legionella bononiensis</name>
    <dbReference type="NCBI Taxonomy" id="2793102"/>
    <lineage>
        <taxon>Bacteria</taxon>
        <taxon>Pseudomonadati</taxon>
        <taxon>Pseudomonadota</taxon>
        <taxon>Gammaproteobacteria</taxon>
        <taxon>Legionellales</taxon>
        <taxon>Legionellaceae</taxon>
        <taxon>Legionella</taxon>
    </lineage>
</organism>
<dbReference type="Proteomes" id="UP000809910">
    <property type="component" value="Unassembled WGS sequence"/>
</dbReference>